<dbReference type="RefSeq" id="WP_146609963.1">
    <property type="nucleotide sequence ID" value="NZ_QLMG01000051.1"/>
</dbReference>
<reference evidence="1 2" key="1">
    <citation type="submission" date="2018-06" db="EMBL/GenBank/DDBJ databases">
        <title>Genomic Encyclopedia of Archaeal and Bacterial Type Strains, Phase II (KMG-II): from individual species to whole genera.</title>
        <authorList>
            <person name="Goeker M."/>
        </authorList>
    </citation>
    <scope>NUCLEOTIDE SEQUENCE [LARGE SCALE GENOMIC DNA]</scope>
    <source>
        <strain evidence="1 2">DSM 22011</strain>
    </source>
</reference>
<dbReference type="AlphaFoldDB" id="A0A327XVG2"/>
<protein>
    <recommendedName>
        <fullName evidence="3">Substrate-binding family protein</fullName>
    </recommendedName>
</protein>
<dbReference type="EMBL" id="QLMG01000051">
    <property type="protein sequence ID" value="RAK11245.1"/>
    <property type="molecule type" value="Genomic_DNA"/>
</dbReference>
<organism evidence="1 2">
    <name type="scientific">Salipiger aestuarii</name>
    <dbReference type="NCBI Taxonomy" id="568098"/>
    <lineage>
        <taxon>Bacteria</taxon>
        <taxon>Pseudomonadati</taxon>
        <taxon>Pseudomonadota</taxon>
        <taxon>Alphaproteobacteria</taxon>
        <taxon>Rhodobacterales</taxon>
        <taxon>Roseobacteraceae</taxon>
        <taxon>Salipiger</taxon>
    </lineage>
</organism>
<comment type="caution">
    <text evidence="1">The sequence shown here is derived from an EMBL/GenBank/DDBJ whole genome shotgun (WGS) entry which is preliminary data.</text>
</comment>
<dbReference type="OrthoDB" id="9768386at2"/>
<evidence type="ECO:0008006" key="3">
    <source>
        <dbReference type="Google" id="ProtNLM"/>
    </source>
</evidence>
<accession>A0A327XVG2</accession>
<gene>
    <name evidence="1" type="ORF">ATI53_10513</name>
</gene>
<dbReference type="Proteomes" id="UP000249165">
    <property type="component" value="Unassembled WGS sequence"/>
</dbReference>
<evidence type="ECO:0000313" key="2">
    <source>
        <dbReference type="Proteomes" id="UP000249165"/>
    </source>
</evidence>
<proteinExistence type="predicted"/>
<keyword evidence="2" id="KW-1185">Reference proteome</keyword>
<sequence>MLGQPRNAGSTLRALLQAALQRPWQSYDHVSEASGSLVRNKPLVILGSKEYATEIMPALGKDNRPSIIYLSDDSLGAANVQHEARRLATPVFVAALKRSEGQTGLPDHTTDELERNAARIPGRPPGPYFLTSWFAIHFALKGLGQGTRTSAELLTSLQSQPWKTVYGPIRFDNFGRAEGFTWELRSMS</sequence>
<evidence type="ECO:0000313" key="1">
    <source>
        <dbReference type="EMBL" id="RAK11245.1"/>
    </source>
</evidence>
<name>A0A327XVG2_9RHOB</name>